<evidence type="ECO:0000256" key="2">
    <source>
        <dbReference type="ARBA" id="ARBA00022771"/>
    </source>
</evidence>
<keyword evidence="8" id="KW-1185">Reference proteome</keyword>
<dbReference type="InterPro" id="IPR002893">
    <property type="entry name" value="Znf_MYND"/>
</dbReference>
<dbReference type="PROSITE" id="PS50865">
    <property type="entry name" value="ZF_MYND_2"/>
    <property type="match status" value="1"/>
</dbReference>
<accession>A0ABQ0LDP5</accession>
<proteinExistence type="predicted"/>
<name>A0ABQ0LDP5_MYCCL</name>
<dbReference type="Gene3D" id="6.10.140.2220">
    <property type="match status" value="1"/>
</dbReference>
<feature type="region of interest" description="Disordered" evidence="5">
    <location>
        <begin position="86"/>
        <end position="105"/>
    </location>
</feature>
<dbReference type="EMBL" id="DF845401">
    <property type="protein sequence ID" value="GAT49255.1"/>
    <property type="molecule type" value="Genomic_DNA"/>
</dbReference>
<evidence type="ECO:0000256" key="4">
    <source>
        <dbReference type="PROSITE-ProRule" id="PRU00134"/>
    </source>
</evidence>
<evidence type="ECO:0000313" key="8">
    <source>
        <dbReference type="Proteomes" id="UP000815677"/>
    </source>
</evidence>
<evidence type="ECO:0000259" key="6">
    <source>
        <dbReference type="PROSITE" id="PS50865"/>
    </source>
</evidence>
<organism evidence="7 8">
    <name type="scientific">Mycena chlorophos</name>
    <name type="common">Agaric fungus</name>
    <name type="synonym">Agaricus chlorophos</name>
    <dbReference type="NCBI Taxonomy" id="658473"/>
    <lineage>
        <taxon>Eukaryota</taxon>
        <taxon>Fungi</taxon>
        <taxon>Dikarya</taxon>
        <taxon>Basidiomycota</taxon>
        <taxon>Agaricomycotina</taxon>
        <taxon>Agaricomycetes</taxon>
        <taxon>Agaricomycetidae</taxon>
        <taxon>Agaricales</taxon>
        <taxon>Marasmiineae</taxon>
        <taxon>Mycenaceae</taxon>
        <taxon>Mycena</taxon>
    </lineage>
</organism>
<gene>
    <name evidence="7" type="ORF">MCHLO_06580</name>
</gene>
<evidence type="ECO:0000256" key="1">
    <source>
        <dbReference type="ARBA" id="ARBA00022723"/>
    </source>
</evidence>
<keyword evidence="3" id="KW-0862">Zinc</keyword>
<evidence type="ECO:0000256" key="3">
    <source>
        <dbReference type="ARBA" id="ARBA00022833"/>
    </source>
</evidence>
<sequence length="328" mass="36837">MIMGPNLTLETVDLGPKLPKPSRVECFVCKEPGEDLKRCGKCKMVSYCSRECQKRDWANHKAVCFKYMAQSVQKHNKKIDAAVTPEATPATPRMPPANIPQFQPPTRPVMTILDDMRRHCAVHHVLAFGPLVFDALDLFHDLARSETHFVALTMRRNLGSHDPFTLYSLLDAVVLPMSDIEPICMGGPDGMVWPLKQHKRQLKDARLDKSLTGLEAVIGAALVVCMELGANYPVNYYDSVEDALKQGSDGMTPVTIEITQLLVEMMKRSVSLKKEPAWKISLRNAFDGHLYAVQKTDLPLDLKENALHILEMSDEAEADWQRAQMGKR</sequence>
<dbReference type="SUPFAM" id="SSF144232">
    <property type="entry name" value="HIT/MYND zinc finger-like"/>
    <property type="match status" value="1"/>
</dbReference>
<dbReference type="Pfam" id="PF01753">
    <property type="entry name" value="zf-MYND"/>
    <property type="match status" value="1"/>
</dbReference>
<keyword evidence="2 4" id="KW-0863">Zinc-finger</keyword>
<dbReference type="PROSITE" id="PS01360">
    <property type="entry name" value="ZF_MYND_1"/>
    <property type="match status" value="1"/>
</dbReference>
<dbReference type="Proteomes" id="UP000815677">
    <property type="component" value="Unassembled WGS sequence"/>
</dbReference>
<keyword evidence="1" id="KW-0479">Metal-binding</keyword>
<protein>
    <recommendedName>
        <fullName evidence="6">MYND-type domain-containing protein</fullName>
    </recommendedName>
</protein>
<reference evidence="7" key="1">
    <citation type="submission" date="2014-09" db="EMBL/GenBank/DDBJ databases">
        <title>Genome sequence of the luminous mushroom Mycena chlorophos for searching fungal bioluminescence genes.</title>
        <authorList>
            <person name="Tanaka Y."/>
            <person name="Kasuga D."/>
            <person name="Oba Y."/>
            <person name="Hase S."/>
            <person name="Sato K."/>
            <person name="Oba Y."/>
            <person name="Sakakibara Y."/>
        </authorList>
    </citation>
    <scope>NUCLEOTIDE SEQUENCE</scope>
</reference>
<feature type="domain" description="MYND-type" evidence="6">
    <location>
        <begin position="26"/>
        <end position="64"/>
    </location>
</feature>
<evidence type="ECO:0000313" key="7">
    <source>
        <dbReference type="EMBL" id="GAT49255.1"/>
    </source>
</evidence>
<feature type="compositionally biased region" description="Pro residues" evidence="5">
    <location>
        <begin position="92"/>
        <end position="105"/>
    </location>
</feature>
<evidence type="ECO:0000256" key="5">
    <source>
        <dbReference type="SAM" id="MobiDB-lite"/>
    </source>
</evidence>